<gene>
    <name evidence="2" type="ORF">IV203_001866</name>
</gene>
<comment type="caution">
    <text evidence="2">The sequence shown here is derived from an EMBL/GenBank/DDBJ whole genome shotgun (WGS) entry which is preliminary data.</text>
</comment>
<feature type="compositionally biased region" description="Acidic residues" evidence="1">
    <location>
        <begin position="740"/>
        <end position="753"/>
    </location>
</feature>
<evidence type="ECO:0000313" key="3">
    <source>
        <dbReference type="Proteomes" id="UP000693970"/>
    </source>
</evidence>
<feature type="compositionally biased region" description="Low complexity" evidence="1">
    <location>
        <begin position="1"/>
        <end position="21"/>
    </location>
</feature>
<organism evidence="2 3">
    <name type="scientific">Nitzschia inconspicua</name>
    <dbReference type="NCBI Taxonomy" id="303405"/>
    <lineage>
        <taxon>Eukaryota</taxon>
        <taxon>Sar</taxon>
        <taxon>Stramenopiles</taxon>
        <taxon>Ochrophyta</taxon>
        <taxon>Bacillariophyta</taxon>
        <taxon>Bacillariophyceae</taxon>
        <taxon>Bacillariophycidae</taxon>
        <taxon>Bacillariales</taxon>
        <taxon>Bacillariaceae</taxon>
        <taxon>Nitzschia</taxon>
    </lineage>
</organism>
<protein>
    <submittedName>
        <fullName evidence="2">Uncharacterized protein</fullName>
    </submittedName>
</protein>
<reference evidence="2" key="2">
    <citation type="submission" date="2021-04" db="EMBL/GenBank/DDBJ databases">
        <authorList>
            <person name="Podell S."/>
        </authorList>
    </citation>
    <scope>NUCLEOTIDE SEQUENCE</scope>
    <source>
        <strain evidence="2">Hildebrandi</strain>
    </source>
</reference>
<evidence type="ECO:0000256" key="1">
    <source>
        <dbReference type="SAM" id="MobiDB-lite"/>
    </source>
</evidence>
<feature type="region of interest" description="Disordered" evidence="1">
    <location>
        <begin position="617"/>
        <end position="652"/>
    </location>
</feature>
<dbReference type="OrthoDB" id="7552853at2759"/>
<dbReference type="AlphaFoldDB" id="A0A9K3PS05"/>
<evidence type="ECO:0000313" key="2">
    <source>
        <dbReference type="EMBL" id="KAG7357178.1"/>
    </source>
</evidence>
<name>A0A9K3PS05_9STRA</name>
<dbReference type="Proteomes" id="UP000693970">
    <property type="component" value="Unassembled WGS sequence"/>
</dbReference>
<feature type="compositionally biased region" description="Polar residues" evidence="1">
    <location>
        <begin position="617"/>
        <end position="633"/>
    </location>
</feature>
<dbReference type="EMBL" id="JAGRRH010000015">
    <property type="protein sequence ID" value="KAG7357178.1"/>
    <property type="molecule type" value="Genomic_DNA"/>
</dbReference>
<keyword evidence="3" id="KW-1185">Reference proteome</keyword>
<sequence length="809" mass="91241">MATGSTSSTSSPTAGSKSSLSHDVTLSRPLISGRFDPNDFVSRFLPPNHNQPSELEADEMNSTVIDGLGVRHYHTHHNNQTYNIYVSGDLPTSVPAKEEDESFSTHNAEAPTNIKASFRKTKPLKTYAFPAKNTLVGRPNPVGSEQSVRSAVTQQSLMSELPSTSRGTVVHQRSQLPRIPRRKLNPDHVECLPCSNETDHVDATITMQLPRPQEGVLELERTSSGPEQKSTQDQRFHEKFNRQLFNIDLEGNGLDGKPPIVPRSSQQLTNESYQRLLEICFAKQSGDAERWRVVLQKYHTRIYEVAKNYTADVVTLPSGEKVPKLFFQGRLAVPQREVFLAIRDCHASRSRHTKQQATFAAVSDMYCNITQKMVNTYIAMCPTCIRRPPVIKPLKGAASPIMSSAFRDRFQVDLVDMQKEAQEDVRGVTCSIVTEGLTENLGAKVKTVLSVVYSNDHYAVMEIHIDSRTVCICDGMSRSLHGWQQHVLNVLKRTRMIAIDCKPTFVDDFGTTFVEPGKSADTVHLMINNSREWTIKKTMLVRQKDGWNCGPIACMKLWTMFAPGEVDVCSLHPQEYKRVVVAKFNALVRTLMKEITWSAEENSERRKCELKKSSEQSVIVDTETRSGTKTAGSSIGEDGGRQPPKTETDVRNEARRVACIKRKRNQEIQAEKMYLRGLRKILKGRILRRAIRIEDDDDNSFEDSSDLYFAAKVKKVESRRYIFRKAIYRKGCDRFSADLDGGDDSSESSDDSCGDGGKAENLPWLTDEEFLQKYRMSRQSFDRVLKEIENHPVFQSTSNGRKQAPVSTN</sequence>
<feature type="compositionally biased region" description="Basic and acidic residues" evidence="1">
    <location>
        <begin position="638"/>
        <end position="652"/>
    </location>
</feature>
<proteinExistence type="predicted"/>
<feature type="region of interest" description="Disordered" evidence="1">
    <location>
        <begin position="739"/>
        <end position="761"/>
    </location>
</feature>
<accession>A0A9K3PS05</accession>
<feature type="region of interest" description="Disordered" evidence="1">
    <location>
        <begin position="1"/>
        <end position="23"/>
    </location>
</feature>
<reference evidence="2" key="1">
    <citation type="journal article" date="2021" name="Sci. Rep.">
        <title>Diploid genomic architecture of Nitzschia inconspicua, an elite biomass production diatom.</title>
        <authorList>
            <person name="Oliver A."/>
            <person name="Podell S."/>
            <person name="Pinowska A."/>
            <person name="Traller J.C."/>
            <person name="Smith S.R."/>
            <person name="McClure R."/>
            <person name="Beliaev A."/>
            <person name="Bohutskyi P."/>
            <person name="Hill E.A."/>
            <person name="Rabines A."/>
            <person name="Zheng H."/>
            <person name="Allen L.Z."/>
            <person name="Kuo A."/>
            <person name="Grigoriev I.V."/>
            <person name="Allen A.E."/>
            <person name="Hazlebeck D."/>
            <person name="Allen E.E."/>
        </authorList>
    </citation>
    <scope>NUCLEOTIDE SEQUENCE</scope>
    <source>
        <strain evidence="2">Hildebrandi</strain>
    </source>
</reference>